<dbReference type="AlphaFoldDB" id="A0A1V6SPH9"/>
<keyword evidence="3" id="KW-1185">Reference proteome</keyword>
<organism evidence="2 3">
    <name type="scientific">Penicillium flavigenum</name>
    <dbReference type="NCBI Taxonomy" id="254877"/>
    <lineage>
        <taxon>Eukaryota</taxon>
        <taxon>Fungi</taxon>
        <taxon>Dikarya</taxon>
        <taxon>Ascomycota</taxon>
        <taxon>Pezizomycotina</taxon>
        <taxon>Eurotiomycetes</taxon>
        <taxon>Eurotiomycetidae</taxon>
        <taxon>Eurotiales</taxon>
        <taxon>Aspergillaceae</taxon>
        <taxon>Penicillium</taxon>
    </lineage>
</organism>
<dbReference type="Proteomes" id="UP000191342">
    <property type="component" value="Unassembled WGS sequence"/>
</dbReference>
<evidence type="ECO:0000313" key="3">
    <source>
        <dbReference type="Proteomes" id="UP000191342"/>
    </source>
</evidence>
<reference evidence="3" key="1">
    <citation type="journal article" date="2017" name="Nat. Microbiol.">
        <title>Global analysis of biosynthetic gene clusters reveals vast potential of secondary metabolite production in Penicillium species.</title>
        <authorList>
            <person name="Nielsen J.C."/>
            <person name="Grijseels S."/>
            <person name="Prigent S."/>
            <person name="Ji B."/>
            <person name="Dainat J."/>
            <person name="Nielsen K.F."/>
            <person name="Frisvad J.C."/>
            <person name="Workman M."/>
            <person name="Nielsen J."/>
        </authorList>
    </citation>
    <scope>NUCLEOTIDE SEQUENCE [LARGE SCALE GENOMIC DNA]</scope>
    <source>
        <strain evidence="3">IBT 14082</strain>
    </source>
</reference>
<comment type="caution">
    <text evidence="2">The sequence shown here is derived from an EMBL/GenBank/DDBJ whole genome shotgun (WGS) entry which is preliminary data.</text>
</comment>
<proteinExistence type="predicted"/>
<feature type="compositionally biased region" description="Basic and acidic residues" evidence="1">
    <location>
        <begin position="12"/>
        <end position="21"/>
    </location>
</feature>
<dbReference type="Pfam" id="PF13279">
    <property type="entry name" value="4HBT_2"/>
    <property type="match status" value="1"/>
</dbReference>
<sequence length="210" mass="24160">MAPTFSPLDASSYRHPDRNGPYESLREATILAMLEQGIEYNTLSESPVSWADDQDPFGHVMFQSYMHYVGNSFIRLLESFQDHLKDEFPKFMSGRGIGPMTNQCLMKVKQVVKYPDLLITGVRILDVHADRIQVAYCIWSVTRNVLVSEFQTWMVFFHHKEQRLVNLAEEGGVYQSLHASLTERVAESRRTLKAWEEKQAQKADSNTAKL</sequence>
<gene>
    <name evidence="2" type="ORF">PENFLA_c029G01920</name>
</gene>
<name>A0A1V6SPH9_9EURO</name>
<dbReference type="InterPro" id="IPR029069">
    <property type="entry name" value="HotDog_dom_sf"/>
</dbReference>
<accession>A0A1V6SPH9</accession>
<dbReference type="OrthoDB" id="5538558at2759"/>
<evidence type="ECO:0000313" key="2">
    <source>
        <dbReference type="EMBL" id="OQE15962.1"/>
    </source>
</evidence>
<protein>
    <submittedName>
        <fullName evidence="2">Uncharacterized protein</fullName>
    </submittedName>
</protein>
<dbReference type="SUPFAM" id="SSF54637">
    <property type="entry name" value="Thioesterase/thiol ester dehydrase-isomerase"/>
    <property type="match status" value="1"/>
</dbReference>
<dbReference type="Gene3D" id="3.10.129.10">
    <property type="entry name" value="Hotdog Thioesterase"/>
    <property type="match status" value="1"/>
</dbReference>
<feature type="region of interest" description="Disordered" evidence="1">
    <location>
        <begin position="1"/>
        <end position="21"/>
    </location>
</feature>
<dbReference type="EMBL" id="MLQL01000029">
    <property type="protein sequence ID" value="OQE15962.1"/>
    <property type="molecule type" value="Genomic_DNA"/>
</dbReference>
<evidence type="ECO:0000256" key="1">
    <source>
        <dbReference type="SAM" id="MobiDB-lite"/>
    </source>
</evidence>